<keyword evidence="1" id="KW-0472">Membrane</keyword>
<comment type="caution">
    <text evidence="2">The sequence shown here is derived from an EMBL/GenBank/DDBJ whole genome shotgun (WGS) entry which is preliminary data.</text>
</comment>
<feature type="transmembrane region" description="Helical" evidence="1">
    <location>
        <begin position="331"/>
        <end position="354"/>
    </location>
</feature>
<protein>
    <submittedName>
        <fullName evidence="2">Ethanolamine utilization protein EutH</fullName>
    </submittedName>
</protein>
<organism evidence="2 3">
    <name type="scientific">Enterococcus mundtii</name>
    <dbReference type="NCBI Taxonomy" id="53346"/>
    <lineage>
        <taxon>Bacteria</taxon>
        <taxon>Bacillati</taxon>
        <taxon>Bacillota</taxon>
        <taxon>Bacilli</taxon>
        <taxon>Lactobacillales</taxon>
        <taxon>Enterococcaceae</taxon>
        <taxon>Enterococcus</taxon>
    </lineage>
</organism>
<feature type="transmembrane region" description="Helical" evidence="1">
    <location>
        <begin position="238"/>
        <end position="260"/>
    </location>
</feature>
<feature type="transmembrane region" description="Helical" evidence="1">
    <location>
        <begin position="106"/>
        <end position="131"/>
    </location>
</feature>
<evidence type="ECO:0000256" key="1">
    <source>
        <dbReference type="SAM" id="Phobius"/>
    </source>
</evidence>
<dbReference type="AlphaFoldDB" id="A0A2S7RW60"/>
<sequence>MSINEIIMYIMVLFMVIGGIDKCIGNKLGLGEQFEEGLMAMGSLALSMVGIITLAPVLATVLSPIVVPVYEFLGADPSMFATTLLANDMGGFALAQQMAHDPQAGLFAGAILGAMMGPTLVFTIPVALGIIEKEDQQYLATGVLSGIITIPLGLLAGGLVAGMPMSMILPNLLPIVIVAALIIVGLWLAPQGMIKGFNVFGKGVVIVAIAGLVIGAIQQLVDITLIPGIAPVTEGIEVVGDIALTLAGAFCLVAVITRVFNKPLMKLGKVLGMNEIAAAGMVATLANNIPMFQMLKDMDRRGKIINVAFAVSASFILGDHLGFTAGVAKEMIFPMMVGKIVGGITAIFVAVFMANRLLGKEKEVTATEQTTTKQEQTIVE</sequence>
<evidence type="ECO:0000313" key="3">
    <source>
        <dbReference type="Proteomes" id="UP000237934"/>
    </source>
</evidence>
<accession>A0A2S7RW60</accession>
<keyword evidence="1" id="KW-1133">Transmembrane helix</keyword>
<dbReference type="EMBL" id="PUAP01000017">
    <property type="protein sequence ID" value="PQF24130.1"/>
    <property type="molecule type" value="Genomic_DNA"/>
</dbReference>
<dbReference type="Pfam" id="PF04346">
    <property type="entry name" value="EutH"/>
    <property type="match status" value="1"/>
</dbReference>
<feature type="transmembrane region" description="Helical" evidence="1">
    <location>
        <begin position="6"/>
        <end position="24"/>
    </location>
</feature>
<dbReference type="RefSeq" id="WP_104871307.1">
    <property type="nucleotide sequence ID" value="NZ_PUAP01000017.1"/>
</dbReference>
<feature type="transmembrane region" description="Helical" evidence="1">
    <location>
        <begin position="167"/>
        <end position="187"/>
    </location>
</feature>
<dbReference type="InterPro" id="IPR007441">
    <property type="entry name" value="EutH"/>
</dbReference>
<gene>
    <name evidence="2" type="ORF">CUS89_05120</name>
</gene>
<proteinExistence type="predicted"/>
<dbReference type="PANTHER" id="PTHR40089:SF1">
    <property type="entry name" value="ETHANOLAMINE PERMEASE EUTH-RELATED"/>
    <property type="match status" value="1"/>
</dbReference>
<dbReference type="Proteomes" id="UP000237934">
    <property type="component" value="Unassembled WGS sequence"/>
</dbReference>
<dbReference type="GO" id="GO:0005886">
    <property type="term" value="C:plasma membrane"/>
    <property type="evidence" value="ECO:0007669"/>
    <property type="project" value="TreeGrafter"/>
</dbReference>
<feature type="transmembrane region" description="Helical" evidence="1">
    <location>
        <begin position="304"/>
        <end position="325"/>
    </location>
</feature>
<reference evidence="2 3" key="1">
    <citation type="journal article" date="2018" name="Pathog. Dis.">
        <title>Whole-genome sequencing based characterization of antimicrobial resistance in Enterococcus.</title>
        <authorList>
            <person name="Tyson G."/>
        </authorList>
    </citation>
    <scope>NUCLEOTIDE SEQUENCE [LARGE SCALE GENOMIC DNA]</scope>
    <source>
        <strain evidence="2 3">CVM N55263</strain>
    </source>
</reference>
<dbReference type="GO" id="GO:0034228">
    <property type="term" value="F:ethanolamine transmembrane transporter activity"/>
    <property type="evidence" value="ECO:0007669"/>
    <property type="project" value="InterPro"/>
</dbReference>
<dbReference type="NCBIfam" id="NF011666">
    <property type="entry name" value="PRK15086.1-2"/>
    <property type="match status" value="1"/>
</dbReference>
<dbReference type="PANTHER" id="PTHR40089">
    <property type="entry name" value="ETHANOLAMINE UTILIZATION PROTEIN EUTH"/>
    <property type="match status" value="1"/>
</dbReference>
<feature type="transmembrane region" description="Helical" evidence="1">
    <location>
        <begin position="138"/>
        <end position="161"/>
    </location>
</feature>
<feature type="transmembrane region" description="Helical" evidence="1">
    <location>
        <begin position="44"/>
        <end position="70"/>
    </location>
</feature>
<dbReference type="NCBIfam" id="NF011667">
    <property type="entry name" value="PRK15086.1-3"/>
    <property type="match status" value="1"/>
</dbReference>
<name>A0A2S7RW60_ENTMU</name>
<keyword evidence="1" id="KW-0812">Transmembrane</keyword>
<feature type="transmembrane region" description="Helical" evidence="1">
    <location>
        <begin position="199"/>
        <end position="218"/>
    </location>
</feature>
<dbReference type="PIRSF" id="PIRSF019466">
    <property type="entry name" value="EutH"/>
    <property type="match status" value="1"/>
</dbReference>
<evidence type="ECO:0000313" key="2">
    <source>
        <dbReference type="EMBL" id="PQF24130.1"/>
    </source>
</evidence>